<dbReference type="InterPro" id="IPR022694">
    <property type="entry name" value="3-OHacyl-CoA_DH"/>
</dbReference>
<dbReference type="Gene3D" id="1.10.1040.10">
    <property type="entry name" value="N-(1-d-carboxylethyl)-l-norvaline Dehydrogenase, domain 2"/>
    <property type="match status" value="1"/>
</dbReference>
<name>L0K045_9EURY</name>
<dbReference type="Gene3D" id="3.40.50.720">
    <property type="entry name" value="NAD(P)-binding Rossmann-like Domain"/>
    <property type="match status" value="1"/>
</dbReference>
<evidence type="ECO:0000256" key="2">
    <source>
        <dbReference type="PIRSR" id="PIRSR000105-1"/>
    </source>
</evidence>
<feature type="binding site" evidence="3">
    <location>
        <position position="124"/>
    </location>
    <ligand>
        <name>NAD(+)</name>
        <dbReference type="ChEBI" id="CHEBI:57540"/>
    </ligand>
</feature>
<evidence type="ECO:0000313" key="7">
    <source>
        <dbReference type="Proteomes" id="UP000010878"/>
    </source>
</evidence>
<dbReference type="STRING" id="694430.Natoc_2916"/>
<feature type="binding site" evidence="3">
    <location>
        <position position="282"/>
    </location>
    <ligand>
        <name>NAD(+)</name>
        <dbReference type="ChEBI" id="CHEBI:57540"/>
    </ligand>
</feature>
<feature type="domain" description="3-hydroxyacyl-CoA dehydrogenase C-terminal" evidence="4">
    <location>
        <begin position="192"/>
        <end position="290"/>
    </location>
</feature>
<keyword evidence="7" id="KW-1185">Reference proteome</keyword>
<dbReference type="KEGG" id="nou:Natoc_2916"/>
<evidence type="ECO:0000256" key="1">
    <source>
        <dbReference type="ARBA" id="ARBA00023002"/>
    </source>
</evidence>
<feature type="binding site" evidence="3">
    <location>
        <position position="102"/>
    </location>
    <ligand>
        <name>NAD(+)</name>
        <dbReference type="ChEBI" id="CHEBI:57540"/>
    </ligand>
</feature>
<dbReference type="InterPro" id="IPR006176">
    <property type="entry name" value="3-OHacyl-CoA_DH_NAD-bd"/>
</dbReference>
<feature type="binding site" evidence="3">
    <location>
        <begin position="14"/>
        <end position="19"/>
    </location>
    <ligand>
        <name>NAD(+)</name>
        <dbReference type="ChEBI" id="CHEBI:57540"/>
    </ligand>
</feature>
<accession>L0K045</accession>
<dbReference type="Pfam" id="PF02737">
    <property type="entry name" value="3HCDH_N"/>
    <property type="match status" value="1"/>
</dbReference>
<dbReference type="GO" id="GO:0006631">
    <property type="term" value="P:fatty acid metabolic process"/>
    <property type="evidence" value="ECO:0007669"/>
    <property type="project" value="InterPro"/>
</dbReference>
<dbReference type="HOGENOM" id="CLU_009834_2_0_2"/>
<dbReference type="InterPro" id="IPR006108">
    <property type="entry name" value="3HC_DH_C"/>
</dbReference>
<feature type="binding site" evidence="3">
    <location>
        <position position="37"/>
    </location>
    <ligand>
        <name>NAD(+)</name>
        <dbReference type="ChEBI" id="CHEBI:57540"/>
    </ligand>
</feature>
<dbReference type="EMBL" id="CP003929">
    <property type="protein sequence ID" value="AGB38672.1"/>
    <property type="molecule type" value="Genomic_DNA"/>
</dbReference>
<sequence length="318" mass="34468">MTDRFDPERLAVVGAGTMGHGIAATFASEGYDVGLHDANEERLETGRERIRETLRLLRDEGRIDHAAFDRATSAVTYSTELETVVGDADLVVEAVTEDLEVKRTVFEDLSELTSPETVLASNTSGLSITEIATAADAPERVLGTHWFNPPHIVPLVEVVKGERTNDDLAAAVTAFLDGLGKTAITVEKDVPGYIGNRIQMAMCYEAFSLLDRGVASAEDIDKAVKAGFGFRLPSMGIFEKVDQSGIDVHYAIESYLMEALDRGTDPNPVVTELVEAGDLGLKTGQGVYDWDDKDPEAVVAARDSELLEQLELYESTNA</sequence>
<dbReference type="OrthoDB" id="51300at2157"/>
<gene>
    <name evidence="6" type="ORF">Natoc_2916</name>
</gene>
<dbReference type="SUPFAM" id="SSF51735">
    <property type="entry name" value="NAD(P)-binding Rossmann-fold domains"/>
    <property type="match status" value="1"/>
</dbReference>
<dbReference type="AlphaFoldDB" id="L0K045"/>
<dbReference type="PANTHER" id="PTHR48075">
    <property type="entry name" value="3-HYDROXYACYL-COA DEHYDROGENASE FAMILY PROTEIN"/>
    <property type="match status" value="1"/>
</dbReference>
<reference evidence="6 7" key="1">
    <citation type="submission" date="2012-11" db="EMBL/GenBank/DDBJ databases">
        <title>FINISHED of Natronococcus occultus SP4, DSM 3396.</title>
        <authorList>
            <consortium name="DOE Joint Genome Institute"/>
            <person name="Eisen J."/>
            <person name="Huntemann M."/>
            <person name="Wei C.-L."/>
            <person name="Han J."/>
            <person name="Detter J.C."/>
            <person name="Han C."/>
            <person name="Tapia R."/>
            <person name="Chen A."/>
            <person name="Kyrpides N."/>
            <person name="Mavromatis K."/>
            <person name="Markowitz V."/>
            <person name="Szeto E."/>
            <person name="Ivanova N."/>
            <person name="Mikhailova N."/>
            <person name="Ovchinnikova G."/>
            <person name="Pagani I."/>
            <person name="Pati A."/>
            <person name="Goodwin L."/>
            <person name="Nordberg H.P."/>
            <person name="Cantor M.N."/>
            <person name="Hua S.X."/>
            <person name="Woyke T."/>
            <person name="Eisen J."/>
            <person name="Klenk H.-P."/>
            <person name="Klenk H.-P."/>
        </authorList>
    </citation>
    <scope>NUCLEOTIDE SEQUENCE [LARGE SCALE GENOMIC DNA]</scope>
    <source>
        <strain evidence="6 7">SP4</strain>
    </source>
</reference>
<dbReference type="GO" id="GO:0070403">
    <property type="term" value="F:NAD+ binding"/>
    <property type="evidence" value="ECO:0007669"/>
    <property type="project" value="InterPro"/>
</dbReference>
<dbReference type="eggNOG" id="arCOG00250">
    <property type="taxonomic scope" value="Archaea"/>
</dbReference>
<dbReference type="GeneID" id="14403303"/>
<feature type="binding site" evidence="3">
    <location>
        <position position="148"/>
    </location>
    <ligand>
        <name>NAD(+)</name>
        <dbReference type="ChEBI" id="CHEBI:57540"/>
    </ligand>
</feature>
<feature type="binding site" evidence="3">
    <location>
        <position position="97"/>
    </location>
    <ligand>
        <name>NAD(+)</name>
        <dbReference type="ChEBI" id="CHEBI:57540"/>
    </ligand>
</feature>
<evidence type="ECO:0000259" key="5">
    <source>
        <dbReference type="Pfam" id="PF02737"/>
    </source>
</evidence>
<dbReference type="PIRSF" id="PIRSF000105">
    <property type="entry name" value="HCDH"/>
    <property type="match status" value="1"/>
</dbReference>
<evidence type="ECO:0000256" key="3">
    <source>
        <dbReference type="PIRSR" id="PIRSR000105-2"/>
    </source>
</evidence>
<dbReference type="SUPFAM" id="SSF48179">
    <property type="entry name" value="6-phosphogluconate dehydrogenase C-terminal domain-like"/>
    <property type="match status" value="1"/>
</dbReference>
<protein>
    <submittedName>
        <fullName evidence="6">3-hydroxyacyl-CoA dehydrogenase</fullName>
        <ecNumber evidence="6">1.1.1.35</ecNumber>
    </submittedName>
</protein>
<keyword evidence="3" id="KW-0520">NAD</keyword>
<dbReference type="InterPro" id="IPR013328">
    <property type="entry name" value="6PGD_dom2"/>
</dbReference>
<dbReference type="GO" id="GO:0003857">
    <property type="term" value="F:(3S)-3-hydroxyacyl-CoA dehydrogenase (NAD+) activity"/>
    <property type="evidence" value="ECO:0007669"/>
    <property type="project" value="UniProtKB-EC"/>
</dbReference>
<dbReference type="Proteomes" id="UP000010878">
    <property type="component" value="Chromosome"/>
</dbReference>
<feature type="site" description="Important for catalytic activity" evidence="2">
    <location>
        <position position="145"/>
    </location>
</feature>
<evidence type="ECO:0000313" key="6">
    <source>
        <dbReference type="EMBL" id="AGB38672.1"/>
    </source>
</evidence>
<dbReference type="EC" id="1.1.1.35" evidence="6"/>
<feature type="domain" description="3-hydroxyacyl-CoA dehydrogenase NAD binding" evidence="5">
    <location>
        <begin position="10"/>
        <end position="189"/>
    </location>
</feature>
<evidence type="ECO:0000259" key="4">
    <source>
        <dbReference type="Pfam" id="PF00725"/>
    </source>
</evidence>
<proteinExistence type="predicted"/>
<dbReference type="RefSeq" id="WP_015322111.1">
    <property type="nucleotide sequence ID" value="NC_019974.1"/>
</dbReference>
<dbReference type="InterPro" id="IPR008927">
    <property type="entry name" value="6-PGluconate_DH-like_C_sf"/>
</dbReference>
<keyword evidence="1 6" id="KW-0560">Oxidoreductase</keyword>
<dbReference type="InterPro" id="IPR036291">
    <property type="entry name" value="NAD(P)-bd_dom_sf"/>
</dbReference>
<dbReference type="Pfam" id="PF00725">
    <property type="entry name" value="3HCDH"/>
    <property type="match status" value="1"/>
</dbReference>
<dbReference type="PANTHER" id="PTHR48075:SF5">
    <property type="entry name" value="3-HYDROXYBUTYRYL-COA DEHYDROGENASE"/>
    <property type="match status" value="1"/>
</dbReference>
<organism evidence="6 7">
    <name type="scientific">Natronococcus occultus SP4</name>
    <dbReference type="NCBI Taxonomy" id="694430"/>
    <lineage>
        <taxon>Archaea</taxon>
        <taxon>Methanobacteriati</taxon>
        <taxon>Methanobacteriota</taxon>
        <taxon>Stenosarchaea group</taxon>
        <taxon>Halobacteria</taxon>
        <taxon>Halobacteriales</taxon>
        <taxon>Natrialbaceae</taxon>
        <taxon>Natronococcus</taxon>
    </lineage>
</organism>
<dbReference type="FunFam" id="3.40.50.720:FF:000009">
    <property type="entry name" value="Fatty oxidation complex, alpha subunit"/>
    <property type="match status" value="1"/>
</dbReference>